<name>A0A1J7B9U2_9ACTN</name>
<reference evidence="1 2" key="1">
    <citation type="submission" date="2016-10" db="EMBL/GenBank/DDBJ databases">
        <title>Genome sequence of Streptomyces gilvigriseus MUSC 26.</title>
        <authorList>
            <person name="Lee L.-H."/>
            <person name="Ser H.-L."/>
        </authorList>
    </citation>
    <scope>NUCLEOTIDE SEQUENCE [LARGE SCALE GENOMIC DNA]</scope>
    <source>
        <strain evidence="1 2">MUSC 26</strain>
    </source>
</reference>
<protein>
    <submittedName>
        <fullName evidence="1">Uncharacterized protein</fullName>
    </submittedName>
</protein>
<dbReference type="EMBL" id="MLCF01000162">
    <property type="protein sequence ID" value="OIV35365.1"/>
    <property type="molecule type" value="Genomic_DNA"/>
</dbReference>
<dbReference type="InterPro" id="IPR011044">
    <property type="entry name" value="Quino_amine_DH_bsu"/>
</dbReference>
<evidence type="ECO:0000313" key="2">
    <source>
        <dbReference type="Proteomes" id="UP000243342"/>
    </source>
</evidence>
<dbReference type="AlphaFoldDB" id="A0A1J7B9U2"/>
<comment type="caution">
    <text evidence="1">The sequence shown here is derived from an EMBL/GenBank/DDBJ whole genome shotgun (WGS) entry which is preliminary data.</text>
</comment>
<dbReference type="SUPFAM" id="SSF50969">
    <property type="entry name" value="YVTN repeat-like/Quinoprotein amine dehydrogenase"/>
    <property type="match status" value="1"/>
</dbReference>
<keyword evidence="2" id="KW-1185">Reference proteome</keyword>
<dbReference type="Proteomes" id="UP000243342">
    <property type="component" value="Unassembled WGS sequence"/>
</dbReference>
<proteinExistence type="predicted"/>
<organism evidence="1 2">
    <name type="scientific">Mangrovactinospora gilvigrisea</name>
    <dbReference type="NCBI Taxonomy" id="1428644"/>
    <lineage>
        <taxon>Bacteria</taxon>
        <taxon>Bacillati</taxon>
        <taxon>Actinomycetota</taxon>
        <taxon>Actinomycetes</taxon>
        <taxon>Kitasatosporales</taxon>
        <taxon>Streptomycetaceae</taxon>
        <taxon>Mangrovactinospora</taxon>
    </lineage>
</organism>
<accession>A0A1J7B9U2</accession>
<gene>
    <name evidence="1" type="ORF">BIV57_22180</name>
</gene>
<sequence length="310" mass="33488">MGFVPVPGGVRSLVWRGEEPMAIACGDPFDRAIVSPSGRFTVVYEERGTTALLRDGRRAVRELARSDYHAGHFDFPVALGRLPDGREVLVHCPEEYNVLQVEELATERRLTAAAAERAPVDVFHSRLAVGPDGRHLLSAGWIWHPYGIARVYDLARALDDAAALDGGGVLPMESWYSAEVAAACWLDADRVVVGTNDEVMDDEETEIPELGPRRVGVWSLAARRWLHRSPVEAPVGHLLAAGGRVVSLYGWPRLIDPVTGRVLGEWPDVGVARKDGSFGVVDPTLVAAVSPDGARLAVGQEDGIAVLELG</sequence>
<evidence type="ECO:0000313" key="1">
    <source>
        <dbReference type="EMBL" id="OIV35365.1"/>
    </source>
</evidence>